<feature type="domain" description="Clp R" evidence="13">
    <location>
        <begin position="1"/>
        <end position="147"/>
    </location>
</feature>
<keyword evidence="5 11" id="KW-0067">ATP-binding</keyword>
<name>A0A7L4YQU6_9ACTN</name>
<evidence type="ECO:0000256" key="12">
    <source>
        <dbReference type="RuleBase" id="RU362034"/>
    </source>
</evidence>
<dbReference type="FunCoup" id="A0A7L4YQU6">
    <property type="interactions" value="223"/>
</dbReference>
<dbReference type="PANTHER" id="PTHR11638">
    <property type="entry name" value="ATP-DEPENDENT CLP PROTEASE"/>
    <property type="match status" value="1"/>
</dbReference>
<dbReference type="OrthoDB" id="9803641at2"/>
<evidence type="ECO:0000256" key="6">
    <source>
        <dbReference type="ARBA" id="ARBA00023016"/>
    </source>
</evidence>
<dbReference type="GO" id="GO:0034605">
    <property type="term" value="P:cellular response to heat"/>
    <property type="evidence" value="ECO:0007669"/>
    <property type="project" value="TreeGrafter"/>
</dbReference>
<dbReference type="EMBL" id="CP047156">
    <property type="protein sequence ID" value="QHC00927.1"/>
    <property type="molecule type" value="Genomic_DNA"/>
</dbReference>
<evidence type="ECO:0000256" key="3">
    <source>
        <dbReference type="ARBA" id="ARBA00022737"/>
    </source>
</evidence>
<dbReference type="InterPro" id="IPR028299">
    <property type="entry name" value="ClpA/B_CS2"/>
</dbReference>
<comment type="function">
    <text evidence="12">Part of a stress-induced multi-chaperone system, it is involved in the recovery of the cell from heat-induced damage, in cooperation with DnaK, DnaJ and GrpE.</text>
</comment>
<evidence type="ECO:0000256" key="5">
    <source>
        <dbReference type="ARBA" id="ARBA00022840"/>
    </source>
</evidence>
<keyword evidence="8 11" id="KW-0143">Chaperone</keyword>
<dbReference type="Gene3D" id="1.10.8.60">
    <property type="match status" value="1"/>
</dbReference>
<evidence type="ECO:0000256" key="2">
    <source>
        <dbReference type="ARBA" id="ARBA00008675"/>
    </source>
</evidence>
<dbReference type="PROSITE" id="PS51903">
    <property type="entry name" value="CLP_R"/>
    <property type="match status" value="1"/>
</dbReference>
<dbReference type="InterPro" id="IPR004176">
    <property type="entry name" value="Clp_R_N"/>
</dbReference>
<evidence type="ECO:0000256" key="4">
    <source>
        <dbReference type="ARBA" id="ARBA00022741"/>
    </source>
</evidence>
<dbReference type="KEGG" id="eke:EK0264_11950"/>
<dbReference type="InterPro" id="IPR041546">
    <property type="entry name" value="ClpA/ClpB_AAA_lid"/>
</dbReference>
<dbReference type="GO" id="GO:0005737">
    <property type="term" value="C:cytoplasm"/>
    <property type="evidence" value="ECO:0007669"/>
    <property type="project" value="UniProtKB-SubCell"/>
</dbReference>
<dbReference type="InterPro" id="IPR019489">
    <property type="entry name" value="Clp_ATPase_C"/>
</dbReference>
<dbReference type="Proteomes" id="UP000463857">
    <property type="component" value="Chromosome"/>
</dbReference>
<evidence type="ECO:0000256" key="8">
    <source>
        <dbReference type="ARBA" id="ARBA00023186"/>
    </source>
</evidence>
<gene>
    <name evidence="12 14" type="primary">clpB</name>
    <name evidence="14" type="ORF">EK0264_11950</name>
</gene>
<accession>A0A7L4YQU6</accession>
<proteinExistence type="inferred from homology"/>
<keyword evidence="4 11" id="KW-0547">Nucleotide-binding</keyword>
<dbReference type="FunFam" id="3.40.50.300:FF:000010">
    <property type="entry name" value="Chaperone clpB 1, putative"/>
    <property type="match status" value="1"/>
</dbReference>
<sequence>MDEQKFTTKSSEALAAAQRLATERGNPQLEPAHVLVALIEPSDGIARPLLDAVGADVQQVLTAAQAEVGRLPSASGATTAAPQASRDLLGVLNAATKLASSLNDEYISTEHLLVGIAQAGGPARAPLTDNGATPDALINAFQAVRGSRRVTSADPESSYQALQKYAVDLTERARSGKLDPVIGRDTEIRRVIQVLSRRTKNNPVLIGEPGVGKTAIVEGLAQRIVAGDVPESLKGKRLMSLDLASMVAGAKYRGEFEERLKAVLQDITESEGEIITFIDELHTIVGAGASGEGAMDAGNMIKPMLARGELRMVGATTLDEYRERIEKDPALERRFQQVLVGEPSVEDTIGILRGLKDRYEVHHGVRILDQSLVAAATLSDRFVTSRFLPDKAIDLVDEAASRLRMEIDSRPVEIDEVERAVRRLEIEEMALSKESDAGSKARLEALQRDLADKREKLSELTARWQKEKGAIEATRSLKEQLDQLRGEEERAERDGDLAKAAELRYGRIPALEKEIAEATDAEMAEEVMLKEEVSADDIAEVVAAWTGIPAGRLMEGETAKLLRMEEALTERVIGQGTAVQAVADAVRRARAGIADPNRPTGSFLFLGPTGVGKTELAKALAYFLFDDERAMVRIDMSEYSEKHSVARLVGAPPGYVGYDEGGQLTEAVRRRPYSVILLDEVEKANPDVFDILLQVLDDGRLTDGQGRTVDFRNTILILTSNLGSQAINNADLDDAQKKDAVMAVVRGHFKPEFLNRLDEVVVFDSLGSEQLTRIVDIQLQELAGRLADRRLSLDVTPAAKEWLALDGFDPLYGARPLRRLIQSAIGDQLAKLLLSGQVVDGDTVLVDVADDGLSVSAKKTETERASVQTTA</sequence>
<evidence type="ECO:0000256" key="7">
    <source>
        <dbReference type="ARBA" id="ARBA00023054"/>
    </source>
</evidence>
<dbReference type="InterPro" id="IPR027417">
    <property type="entry name" value="P-loop_NTPase"/>
</dbReference>
<dbReference type="SUPFAM" id="SSF52540">
    <property type="entry name" value="P-loop containing nucleoside triphosphate hydrolases"/>
    <property type="match status" value="2"/>
</dbReference>
<dbReference type="PRINTS" id="PR00300">
    <property type="entry name" value="CLPPROTEASEA"/>
</dbReference>
<dbReference type="CDD" id="cd00009">
    <property type="entry name" value="AAA"/>
    <property type="match status" value="1"/>
</dbReference>
<organism evidence="14 15">
    <name type="scientific">Epidermidibacterium keratini</name>
    <dbReference type="NCBI Taxonomy" id="1891644"/>
    <lineage>
        <taxon>Bacteria</taxon>
        <taxon>Bacillati</taxon>
        <taxon>Actinomycetota</taxon>
        <taxon>Actinomycetes</taxon>
        <taxon>Sporichthyales</taxon>
        <taxon>Sporichthyaceae</taxon>
        <taxon>Epidermidibacterium</taxon>
    </lineage>
</organism>
<dbReference type="InterPro" id="IPR001270">
    <property type="entry name" value="ClpA/B"/>
</dbReference>
<dbReference type="Pfam" id="PF07724">
    <property type="entry name" value="AAA_2"/>
    <property type="match status" value="1"/>
</dbReference>
<dbReference type="CDD" id="cd19499">
    <property type="entry name" value="RecA-like_ClpB_Hsp104-like"/>
    <property type="match status" value="1"/>
</dbReference>
<reference evidence="14 15" key="1">
    <citation type="journal article" date="2018" name="Int. J. Syst. Evol. Microbiol.">
        <title>Epidermidibacterium keratini gen. nov., sp. nov., a member of the family Sporichthyaceae, isolated from keratin epidermis.</title>
        <authorList>
            <person name="Lee D.G."/>
            <person name="Trujillo M.E."/>
            <person name="Kang S."/>
            <person name="Nam J.J."/>
            <person name="Kim Y.J."/>
        </authorList>
    </citation>
    <scope>NUCLEOTIDE SEQUENCE [LARGE SCALE GENOMIC DNA]</scope>
    <source>
        <strain evidence="14 15">EPI-7</strain>
    </source>
</reference>
<dbReference type="InterPro" id="IPR050130">
    <property type="entry name" value="ClpA_ClpB"/>
</dbReference>
<dbReference type="GO" id="GO:0005524">
    <property type="term" value="F:ATP binding"/>
    <property type="evidence" value="ECO:0007669"/>
    <property type="project" value="UniProtKB-UniRule"/>
</dbReference>
<dbReference type="InterPro" id="IPR018368">
    <property type="entry name" value="ClpA/B_CS1"/>
</dbReference>
<dbReference type="SMART" id="SM01086">
    <property type="entry name" value="ClpB_D2-small"/>
    <property type="match status" value="1"/>
</dbReference>
<evidence type="ECO:0000259" key="13">
    <source>
        <dbReference type="PROSITE" id="PS51903"/>
    </source>
</evidence>
<dbReference type="Pfam" id="PF10431">
    <property type="entry name" value="ClpB_D2-small"/>
    <property type="match status" value="1"/>
</dbReference>
<keyword evidence="6 12" id="KW-0346">Stress response</keyword>
<evidence type="ECO:0000256" key="9">
    <source>
        <dbReference type="ARBA" id="ARBA00026057"/>
    </source>
</evidence>
<dbReference type="NCBIfam" id="TIGR03346">
    <property type="entry name" value="chaperone_ClpB"/>
    <property type="match status" value="1"/>
</dbReference>
<keyword evidence="12" id="KW-0963">Cytoplasm</keyword>
<dbReference type="Gene3D" id="1.10.1780.10">
    <property type="entry name" value="Clp, N-terminal domain"/>
    <property type="match status" value="1"/>
</dbReference>
<evidence type="ECO:0000313" key="14">
    <source>
        <dbReference type="EMBL" id="QHC00927.1"/>
    </source>
</evidence>
<dbReference type="Gene3D" id="3.40.50.300">
    <property type="entry name" value="P-loop containing nucleotide triphosphate hydrolases"/>
    <property type="match status" value="3"/>
</dbReference>
<evidence type="ECO:0000256" key="11">
    <source>
        <dbReference type="RuleBase" id="RU004432"/>
    </source>
</evidence>
<dbReference type="GO" id="GO:0042026">
    <property type="term" value="P:protein refolding"/>
    <property type="evidence" value="ECO:0007669"/>
    <property type="project" value="UniProtKB-UniRule"/>
</dbReference>
<feature type="coiled-coil region" evidence="12">
    <location>
        <begin position="414"/>
        <end position="494"/>
    </location>
</feature>
<dbReference type="FunFam" id="1.10.8.60:FF:000017">
    <property type="entry name" value="ATP-dependent chaperone ClpB"/>
    <property type="match status" value="1"/>
</dbReference>
<dbReference type="AlphaFoldDB" id="A0A7L4YQU6"/>
<keyword evidence="7 12" id="KW-0175">Coiled coil</keyword>
<evidence type="ECO:0000256" key="10">
    <source>
        <dbReference type="PROSITE-ProRule" id="PRU01251"/>
    </source>
</evidence>
<dbReference type="SMART" id="SM00382">
    <property type="entry name" value="AAA"/>
    <property type="match status" value="2"/>
</dbReference>
<comment type="subcellular location">
    <subcellularLocation>
        <location evidence="1 12">Cytoplasm</location>
    </subcellularLocation>
</comment>
<dbReference type="RefSeq" id="WP_159545893.1">
    <property type="nucleotide sequence ID" value="NZ_CP047156.1"/>
</dbReference>
<dbReference type="InterPro" id="IPR017730">
    <property type="entry name" value="Chaperonin_ClpB"/>
</dbReference>
<dbReference type="Pfam" id="PF00004">
    <property type="entry name" value="AAA"/>
    <property type="match status" value="1"/>
</dbReference>
<dbReference type="GO" id="GO:0016887">
    <property type="term" value="F:ATP hydrolysis activity"/>
    <property type="evidence" value="ECO:0007669"/>
    <property type="project" value="InterPro"/>
</dbReference>
<dbReference type="SUPFAM" id="SSF81923">
    <property type="entry name" value="Double Clp-N motif"/>
    <property type="match status" value="1"/>
</dbReference>
<dbReference type="InParanoid" id="A0A7L4YQU6"/>
<dbReference type="FunFam" id="3.40.50.300:FF:000025">
    <property type="entry name" value="ATP-dependent Clp protease subunit"/>
    <property type="match status" value="1"/>
</dbReference>
<dbReference type="InterPro" id="IPR036628">
    <property type="entry name" value="Clp_N_dom_sf"/>
</dbReference>
<dbReference type="Pfam" id="PF02861">
    <property type="entry name" value="Clp_N"/>
    <property type="match status" value="1"/>
</dbReference>
<comment type="subunit">
    <text evidence="12">Homohexamer; The oligomerization is ATP-dependent.</text>
</comment>
<dbReference type="Pfam" id="PF17871">
    <property type="entry name" value="AAA_lid_9"/>
    <property type="match status" value="1"/>
</dbReference>
<dbReference type="PROSITE" id="PS00870">
    <property type="entry name" value="CLPAB_1"/>
    <property type="match status" value="1"/>
</dbReference>
<dbReference type="InterPro" id="IPR003959">
    <property type="entry name" value="ATPase_AAA_core"/>
</dbReference>
<keyword evidence="3 10" id="KW-0677">Repeat</keyword>
<protein>
    <recommendedName>
        <fullName evidence="12">Chaperone protein ClpB</fullName>
    </recommendedName>
</protein>
<keyword evidence="15" id="KW-1185">Reference proteome</keyword>
<comment type="subunit">
    <text evidence="9">Homohexamer. The oligomerization is ATP-dependent.</text>
</comment>
<dbReference type="InterPro" id="IPR003593">
    <property type="entry name" value="AAA+_ATPase"/>
</dbReference>
<evidence type="ECO:0000313" key="15">
    <source>
        <dbReference type="Proteomes" id="UP000463857"/>
    </source>
</evidence>
<dbReference type="FunFam" id="3.40.50.300:FF:000120">
    <property type="entry name" value="ATP-dependent chaperone ClpB"/>
    <property type="match status" value="1"/>
</dbReference>
<comment type="similarity">
    <text evidence="2 11">Belongs to the ClpA/ClpB family.</text>
</comment>
<evidence type="ECO:0000256" key="1">
    <source>
        <dbReference type="ARBA" id="ARBA00004496"/>
    </source>
</evidence>
<dbReference type="PANTHER" id="PTHR11638:SF18">
    <property type="entry name" value="HEAT SHOCK PROTEIN 104"/>
    <property type="match status" value="1"/>
</dbReference>
<dbReference type="PROSITE" id="PS00871">
    <property type="entry name" value="CLPAB_2"/>
    <property type="match status" value="1"/>
</dbReference>